<feature type="region of interest" description="Disordered" evidence="1">
    <location>
        <begin position="1"/>
        <end position="32"/>
    </location>
</feature>
<feature type="compositionally biased region" description="Polar residues" evidence="1">
    <location>
        <begin position="118"/>
        <end position="128"/>
    </location>
</feature>
<name>A0A4S4LVR5_9AGAM</name>
<feature type="compositionally biased region" description="Basic and acidic residues" evidence="1">
    <location>
        <begin position="1"/>
        <end position="15"/>
    </location>
</feature>
<dbReference type="AlphaFoldDB" id="A0A4S4LVR5"/>
<keyword evidence="3" id="KW-1185">Reference proteome</keyword>
<sequence length="260" mass="27837">MGTWDLRQRVKREGDVAAASGTAKQDADDEAGGGCFRVDGMDENKPRPVTEKCKHAGCDRIVLGQARPIFNDETASKSSRKESTLEGEPFVTFSFSYWPTAHLQAKGVIPTLQSNATATTSKTKQNANKRSRSESTHGGETGGRSKQPCISSEHPNTCPEGPTRTPEPLPLNSVDAVEPVTTIKGENGEAVMINANSDIAARFKALQEKRLALQAEEDAIMLDARQDPGASVVKRDASPIRLQGSSSGTLIDLTLDADDS</sequence>
<accession>A0A4S4LVR5</accession>
<evidence type="ECO:0000313" key="2">
    <source>
        <dbReference type="EMBL" id="THH16629.1"/>
    </source>
</evidence>
<dbReference type="Proteomes" id="UP000310158">
    <property type="component" value="Unassembled WGS sequence"/>
</dbReference>
<organism evidence="2 3">
    <name type="scientific">Bondarzewia mesenterica</name>
    <dbReference type="NCBI Taxonomy" id="1095465"/>
    <lineage>
        <taxon>Eukaryota</taxon>
        <taxon>Fungi</taxon>
        <taxon>Dikarya</taxon>
        <taxon>Basidiomycota</taxon>
        <taxon>Agaricomycotina</taxon>
        <taxon>Agaricomycetes</taxon>
        <taxon>Russulales</taxon>
        <taxon>Bondarzewiaceae</taxon>
        <taxon>Bondarzewia</taxon>
    </lineage>
</organism>
<comment type="caution">
    <text evidence="2">The sequence shown here is derived from an EMBL/GenBank/DDBJ whole genome shotgun (WGS) entry which is preliminary data.</text>
</comment>
<gene>
    <name evidence="2" type="ORF">EW146_g4039</name>
</gene>
<evidence type="ECO:0000256" key="1">
    <source>
        <dbReference type="SAM" id="MobiDB-lite"/>
    </source>
</evidence>
<protein>
    <submittedName>
        <fullName evidence="2">Uncharacterized protein</fullName>
    </submittedName>
</protein>
<proteinExistence type="predicted"/>
<reference evidence="2 3" key="1">
    <citation type="submission" date="2019-02" db="EMBL/GenBank/DDBJ databases">
        <title>Genome sequencing of the rare red list fungi Bondarzewia mesenterica.</title>
        <authorList>
            <person name="Buettner E."/>
            <person name="Kellner H."/>
        </authorList>
    </citation>
    <scope>NUCLEOTIDE SEQUENCE [LARGE SCALE GENOMIC DNA]</scope>
    <source>
        <strain evidence="2 3">DSM 108281</strain>
    </source>
</reference>
<dbReference type="EMBL" id="SGPL01000148">
    <property type="protein sequence ID" value="THH16629.1"/>
    <property type="molecule type" value="Genomic_DNA"/>
</dbReference>
<feature type="region of interest" description="Disordered" evidence="1">
    <location>
        <begin position="118"/>
        <end position="172"/>
    </location>
</feature>
<evidence type="ECO:0000313" key="3">
    <source>
        <dbReference type="Proteomes" id="UP000310158"/>
    </source>
</evidence>